<reference evidence="2" key="2">
    <citation type="submission" date="2015-01" db="EMBL/GenBank/DDBJ databases">
        <title>Evolutionary Origins and Diversification of the Mycorrhizal Mutualists.</title>
        <authorList>
            <consortium name="DOE Joint Genome Institute"/>
            <consortium name="Mycorrhizal Genomics Consortium"/>
            <person name="Kohler A."/>
            <person name="Kuo A."/>
            <person name="Nagy L.G."/>
            <person name="Floudas D."/>
            <person name="Copeland A."/>
            <person name="Barry K.W."/>
            <person name="Cichocki N."/>
            <person name="Veneault-Fourrey C."/>
            <person name="LaButti K."/>
            <person name="Lindquist E.A."/>
            <person name="Lipzen A."/>
            <person name="Lundell T."/>
            <person name="Morin E."/>
            <person name="Murat C."/>
            <person name="Riley R."/>
            <person name="Ohm R."/>
            <person name="Sun H."/>
            <person name="Tunlid A."/>
            <person name="Henrissat B."/>
            <person name="Grigoriev I.V."/>
            <person name="Hibbett D.S."/>
            <person name="Martin F."/>
        </authorList>
    </citation>
    <scope>NUCLEOTIDE SEQUENCE [LARGE SCALE GENOMIC DNA]</scope>
    <source>
        <strain evidence="2">MUT 4182</strain>
    </source>
</reference>
<keyword evidence="2" id="KW-1185">Reference proteome</keyword>
<dbReference type="AlphaFoldDB" id="A0A0C3PYD3"/>
<dbReference type="SUPFAM" id="SSF52047">
    <property type="entry name" value="RNI-like"/>
    <property type="match status" value="1"/>
</dbReference>
<dbReference type="EMBL" id="KN823181">
    <property type="protein sequence ID" value="KIO20255.1"/>
    <property type="molecule type" value="Genomic_DNA"/>
</dbReference>
<dbReference type="Gene3D" id="3.80.10.10">
    <property type="entry name" value="Ribonuclease Inhibitor"/>
    <property type="match status" value="1"/>
</dbReference>
<dbReference type="InterPro" id="IPR032675">
    <property type="entry name" value="LRR_dom_sf"/>
</dbReference>
<protein>
    <submittedName>
        <fullName evidence="1">Uncharacterized protein</fullName>
    </submittedName>
</protein>
<gene>
    <name evidence="1" type="ORF">M407DRAFT_30102</name>
</gene>
<name>A0A0C3PYD3_9AGAM</name>
<sequence length="328" mass="37282">MHSRAVCHWWDNCVHAPARVFLSGKMMLPRQPSPKGKSWTFQIISANPCKSVRSGLDQDRTHLPAIPDLLALVYEYSMVPPTYLKTYAFLQLVQKKLAGNPDYAQLFIYLTQLHTYITVTQLVKELVVVYGGPLFPNLRRFQIYGDLDVRPMVPFGLVPGLTSIRLDGMDSFSGDDAFEDIFPQVAEKCKEIKELDITTECAQSGPMFDVFPDLRTLSYTFGAFSEESWSSLARCPNLRELELSSVSLGKVTEDSSGGDLEFSSLKELRVFRMEKQNAIVLLGGTRMPRLQSLRLEEIDFTEEEEKDLSDRLKVRCPDLKRIHFISKP</sequence>
<dbReference type="HOGENOM" id="CLU_847836_0_0_1"/>
<dbReference type="Proteomes" id="UP000054248">
    <property type="component" value="Unassembled WGS sequence"/>
</dbReference>
<evidence type="ECO:0000313" key="1">
    <source>
        <dbReference type="EMBL" id="KIO20255.1"/>
    </source>
</evidence>
<evidence type="ECO:0000313" key="2">
    <source>
        <dbReference type="Proteomes" id="UP000054248"/>
    </source>
</evidence>
<accession>A0A0C3PYD3</accession>
<reference evidence="1 2" key="1">
    <citation type="submission" date="2014-04" db="EMBL/GenBank/DDBJ databases">
        <authorList>
            <consortium name="DOE Joint Genome Institute"/>
            <person name="Kuo A."/>
            <person name="Girlanda M."/>
            <person name="Perotto S."/>
            <person name="Kohler A."/>
            <person name="Nagy L.G."/>
            <person name="Floudas D."/>
            <person name="Copeland A."/>
            <person name="Barry K.W."/>
            <person name="Cichocki N."/>
            <person name="Veneault-Fourrey C."/>
            <person name="LaButti K."/>
            <person name="Lindquist E.A."/>
            <person name="Lipzen A."/>
            <person name="Lundell T."/>
            <person name="Morin E."/>
            <person name="Murat C."/>
            <person name="Sun H."/>
            <person name="Tunlid A."/>
            <person name="Henrissat B."/>
            <person name="Grigoriev I.V."/>
            <person name="Hibbett D.S."/>
            <person name="Martin F."/>
            <person name="Nordberg H.P."/>
            <person name="Cantor M.N."/>
            <person name="Hua S.X."/>
        </authorList>
    </citation>
    <scope>NUCLEOTIDE SEQUENCE [LARGE SCALE GENOMIC DNA]</scope>
    <source>
        <strain evidence="1 2">MUT 4182</strain>
    </source>
</reference>
<organism evidence="1 2">
    <name type="scientific">Tulasnella calospora MUT 4182</name>
    <dbReference type="NCBI Taxonomy" id="1051891"/>
    <lineage>
        <taxon>Eukaryota</taxon>
        <taxon>Fungi</taxon>
        <taxon>Dikarya</taxon>
        <taxon>Basidiomycota</taxon>
        <taxon>Agaricomycotina</taxon>
        <taxon>Agaricomycetes</taxon>
        <taxon>Cantharellales</taxon>
        <taxon>Tulasnellaceae</taxon>
        <taxon>Tulasnella</taxon>
    </lineage>
</organism>
<proteinExistence type="predicted"/>